<dbReference type="SFLD" id="SFLDG01140">
    <property type="entry name" value="C2.B:_Phosphomannomutase_and_P"/>
    <property type="match status" value="1"/>
</dbReference>
<dbReference type="CDD" id="cd07516">
    <property type="entry name" value="HAD_Pase"/>
    <property type="match status" value="1"/>
</dbReference>
<dbReference type="InterPro" id="IPR023214">
    <property type="entry name" value="HAD_sf"/>
</dbReference>
<dbReference type="Gene3D" id="3.30.1240.10">
    <property type="match status" value="1"/>
</dbReference>
<keyword evidence="1" id="KW-0378">Hydrolase</keyword>
<dbReference type="STRING" id="1423774.FD31_GL001598"/>
<dbReference type="PANTHER" id="PTHR10000">
    <property type="entry name" value="PHOSPHOSERINE PHOSPHATASE"/>
    <property type="match status" value="1"/>
</dbReference>
<evidence type="ECO:0000313" key="2">
    <source>
        <dbReference type="Proteomes" id="UP000051302"/>
    </source>
</evidence>
<dbReference type="GO" id="GO:0016791">
    <property type="term" value="F:phosphatase activity"/>
    <property type="evidence" value="ECO:0007669"/>
    <property type="project" value="TreeGrafter"/>
</dbReference>
<dbReference type="SUPFAM" id="SSF56784">
    <property type="entry name" value="HAD-like"/>
    <property type="match status" value="1"/>
</dbReference>
<organism evidence="1 2">
    <name type="scientific">Companilactobacillus nantensis DSM 16982</name>
    <dbReference type="NCBI Taxonomy" id="1423774"/>
    <lineage>
        <taxon>Bacteria</taxon>
        <taxon>Bacillati</taxon>
        <taxon>Bacillota</taxon>
        <taxon>Bacilli</taxon>
        <taxon>Lactobacillales</taxon>
        <taxon>Lactobacillaceae</taxon>
        <taxon>Companilactobacillus</taxon>
    </lineage>
</organism>
<protein>
    <submittedName>
        <fullName evidence="1">HAD superfamily hydrolase</fullName>
    </submittedName>
</protein>
<dbReference type="Gene3D" id="3.40.50.1000">
    <property type="entry name" value="HAD superfamily/HAD-like"/>
    <property type="match status" value="1"/>
</dbReference>
<dbReference type="NCBIfam" id="TIGR01484">
    <property type="entry name" value="HAD-SF-IIB"/>
    <property type="match status" value="1"/>
</dbReference>
<dbReference type="Pfam" id="PF08282">
    <property type="entry name" value="Hydrolase_3"/>
    <property type="match status" value="1"/>
</dbReference>
<dbReference type="InterPro" id="IPR036412">
    <property type="entry name" value="HAD-like_sf"/>
</dbReference>
<evidence type="ECO:0000313" key="1">
    <source>
        <dbReference type="EMBL" id="KRM18268.1"/>
    </source>
</evidence>
<dbReference type="InterPro" id="IPR000150">
    <property type="entry name" value="Cof"/>
</dbReference>
<keyword evidence="2" id="KW-1185">Reference proteome</keyword>
<dbReference type="NCBIfam" id="TIGR00099">
    <property type="entry name" value="Cof-subfamily"/>
    <property type="match status" value="1"/>
</dbReference>
<dbReference type="PATRIC" id="fig|1423774.3.peg.1652"/>
<comment type="caution">
    <text evidence="1">The sequence shown here is derived from an EMBL/GenBank/DDBJ whole genome shotgun (WGS) entry which is preliminary data.</text>
</comment>
<dbReference type="GO" id="GO:0000287">
    <property type="term" value="F:magnesium ion binding"/>
    <property type="evidence" value="ECO:0007669"/>
    <property type="project" value="TreeGrafter"/>
</dbReference>
<gene>
    <name evidence="1" type="ORF">FD31_GL001598</name>
</gene>
<dbReference type="AlphaFoldDB" id="A0A0R1WV37"/>
<dbReference type="SFLD" id="SFLDS00003">
    <property type="entry name" value="Haloacid_Dehalogenase"/>
    <property type="match status" value="1"/>
</dbReference>
<dbReference type="GO" id="GO:0005829">
    <property type="term" value="C:cytosol"/>
    <property type="evidence" value="ECO:0007669"/>
    <property type="project" value="TreeGrafter"/>
</dbReference>
<reference evidence="1 2" key="1">
    <citation type="journal article" date="2015" name="Genome Announc.">
        <title>Expanding the biotechnology potential of lactobacilli through comparative genomics of 213 strains and associated genera.</title>
        <authorList>
            <person name="Sun Z."/>
            <person name="Harris H.M."/>
            <person name="McCann A."/>
            <person name="Guo C."/>
            <person name="Argimon S."/>
            <person name="Zhang W."/>
            <person name="Yang X."/>
            <person name="Jeffery I.B."/>
            <person name="Cooney J.C."/>
            <person name="Kagawa T.F."/>
            <person name="Liu W."/>
            <person name="Song Y."/>
            <person name="Salvetti E."/>
            <person name="Wrobel A."/>
            <person name="Rasinkangas P."/>
            <person name="Parkhill J."/>
            <person name="Rea M.C."/>
            <person name="O'Sullivan O."/>
            <person name="Ritari J."/>
            <person name="Douillard F.P."/>
            <person name="Paul Ross R."/>
            <person name="Yang R."/>
            <person name="Briner A.E."/>
            <person name="Felis G.E."/>
            <person name="de Vos W.M."/>
            <person name="Barrangou R."/>
            <person name="Klaenhammer T.R."/>
            <person name="Caufield P.W."/>
            <person name="Cui Y."/>
            <person name="Zhang H."/>
            <person name="O'Toole P.W."/>
        </authorList>
    </citation>
    <scope>NUCLEOTIDE SEQUENCE [LARGE SCALE GENOMIC DNA]</scope>
    <source>
        <strain evidence="1 2">DSM 16982</strain>
    </source>
</reference>
<dbReference type="EMBL" id="AZFV01000003">
    <property type="protein sequence ID" value="KRM18268.1"/>
    <property type="molecule type" value="Genomic_DNA"/>
</dbReference>
<proteinExistence type="predicted"/>
<dbReference type="PANTHER" id="PTHR10000:SF8">
    <property type="entry name" value="HAD SUPERFAMILY HYDROLASE-LIKE, TYPE 3"/>
    <property type="match status" value="1"/>
</dbReference>
<name>A0A0R1WV37_9LACO</name>
<dbReference type="InterPro" id="IPR006379">
    <property type="entry name" value="HAD-SF_hydro_IIB"/>
</dbReference>
<sequence length="271" mass="30413">MMAYKLIALDLDDTLLTSKKTISDYNKQTIKDALNKDIKVVLCSGRTHNAVIKFAKELDITGENQYMITNGGAIIENMDGKIIYQEMLSNTFYRNFVDFVKEHQLHYNVVDNHGNTYTSGEKWLHKYTIMQAFENANGLYLKDPDDLPADFEIVKAIINGDESELDDISDIVHKRFDHDYFVVRTGVGFLEIFPQHVNKGTAIKELTKSLGIDLSEVIAMGDRDNDLPMLKIVGKGVAMENAVPEVKAAADFVTSDNNHSGVGRAIEKFAL</sequence>
<dbReference type="SFLD" id="SFLDG01144">
    <property type="entry name" value="C2.B.4:_PGP_Like"/>
    <property type="match status" value="1"/>
</dbReference>
<dbReference type="Proteomes" id="UP000051302">
    <property type="component" value="Unassembled WGS sequence"/>
</dbReference>
<accession>A0A0R1WV37</accession>